<comment type="caution">
    <text evidence="7">The sequence shown here is derived from an EMBL/GenBank/DDBJ whole genome shotgun (WGS) entry which is preliminary data.</text>
</comment>
<dbReference type="Proteomes" id="UP001177023">
    <property type="component" value="Unassembled WGS sequence"/>
</dbReference>
<feature type="transmembrane region" description="Helical" evidence="6">
    <location>
        <begin position="108"/>
        <end position="132"/>
    </location>
</feature>
<feature type="transmembrane region" description="Helical" evidence="6">
    <location>
        <begin position="225"/>
        <end position="248"/>
    </location>
</feature>
<feature type="non-terminal residue" evidence="7">
    <location>
        <position position="1"/>
    </location>
</feature>
<evidence type="ECO:0000256" key="2">
    <source>
        <dbReference type="ARBA" id="ARBA00006803"/>
    </source>
</evidence>
<evidence type="ECO:0000256" key="4">
    <source>
        <dbReference type="ARBA" id="ARBA00022989"/>
    </source>
</evidence>
<keyword evidence="3 6" id="KW-0812">Transmembrane</keyword>
<evidence type="ECO:0000256" key="5">
    <source>
        <dbReference type="ARBA" id="ARBA00023136"/>
    </source>
</evidence>
<keyword evidence="8" id="KW-1185">Reference proteome</keyword>
<feature type="transmembrane region" description="Helical" evidence="6">
    <location>
        <begin position="152"/>
        <end position="179"/>
    </location>
</feature>
<feature type="transmembrane region" description="Helical" evidence="6">
    <location>
        <begin position="72"/>
        <end position="93"/>
    </location>
</feature>
<dbReference type="GO" id="GO:0007606">
    <property type="term" value="P:sensory perception of chemical stimulus"/>
    <property type="evidence" value="ECO:0007669"/>
    <property type="project" value="InterPro"/>
</dbReference>
<protein>
    <submittedName>
        <fullName evidence="7">Uncharacterized protein</fullName>
    </submittedName>
</protein>
<dbReference type="EMBL" id="CATQJA010002659">
    <property type="protein sequence ID" value="CAJ0580406.1"/>
    <property type="molecule type" value="Genomic_DNA"/>
</dbReference>
<evidence type="ECO:0000256" key="3">
    <source>
        <dbReference type="ARBA" id="ARBA00022692"/>
    </source>
</evidence>
<dbReference type="Pfam" id="PF03125">
    <property type="entry name" value="Sre"/>
    <property type="match status" value="2"/>
</dbReference>
<feature type="transmembrane region" description="Helical" evidence="6">
    <location>
        <begin position="191"/>
        <end position="216"/>
    </location>
</feature>
<dbReference type="PANTHER" id="PTHR23128">
    <property type="entry name" value="SERPENTINE RECEPTOR, CLASS E (EPSILON)-RELATED"/>
    <property type="match status" value="1"/>
</dbReference>
<evidence type="ECO:0000256" key="6">
    <source>
        <dbReference type="SAM" id="Phobius"/>
    </source>
</evidence>
<feature type="transmembrane region" description="Helical" evidence="6">
    <location>
        <begin position="32"/>
        <end position="52"/>
    </location>
</feature>
<name>A0AA36D473_9BILA</name>
<proteinExistence type="inferred from homology"/>
<comment type="subcellular location">
    <subcellularLocation>
        <location evidence="1">Membrane</location>
        <topology evidence="1">Multi-pass membrane protein</topology>
    </subcellularLocation>
</comment>
<evidence type="ECO:0000313" key="8">
    <source>
        <dbReference type="Proteomes" id="UP001177023"/>
    </source>
</evidence>
<dbReference type="GO" id="GO:0016020">
    <property type="term" value="C:membrane"/>
    <property type="evidence" value="ECO:0007669"/>
    <property type="project" value="UniProtKB-SubCell"/>
</dbReference>
<evidence type="ECO:0000256" key="1">
    <source>
        <dbReference type="ARBA" id="ARBA00004141"/>
    </source>
</evidence>
<reference evidence="7" key="1">
    <citation type="submission" date="2023-06" db="EMBL/GenBank/DDBJ databases">
        <authorList>
            <person name="Delattre M."/>
        </authorList>
    </citation>
    <scope>NUCLEOTIDE SEQUENCE</scope>
    <source>
        <strain evidence="7">AF72</strain>
    </source>
</reference>
<organism evidence="7 8">
    <name type="scientific">Mesorhabditis spiculigera</name>
    <dbReference type="NCBI Taxonomy" id="96644"/>
    <lineage>
        <taxon>Eukaryota</taxon>
        <taxon>Metazoa</taxon>
        <taxon>Ecdysozoa</taxon>
        <taxon>Nematoda</taxon>
        <taxon>Chromadorea</taxon>
        <taxon>Rhabditida</taxon>
        <taxon>Rhabditina</taxon>
        <taxon>Rhabditomorpha</taxon>
        <taxon>Rhabditoidea</taxon>
        <taxon>Rhabditidae</taxon>
        <taxon>Mesorhabditinae</taxon>
        <taxon>Mesorhabditis</taxon>
    </lineage>
</organism>
<feature type="transmembrane region" description="Helical" evidence="6">
    <location>
        <begin position="254"/>
        <end position="280"/>
    </location>
</feature>
<evidence type="ECO:0000313" key="7">
    <source>
        <dbReference type="EMBL" id="CAJ0580406.1"/>
    </source>
</evidence>
<sequence length="319" mass="37699">MRMYYYSKDFQRLYLLPMFCNATNDGDSLYSMFIYTITLFEFGIHFISLAGYIPFIKIVHESRLFHPNLRKFIVFFALLLQLNFPIRTILLFYEFEVVSVTGRLAQDWLLLLPCTLRYFLACVSTLSFFVIINERIAATYFIKDYEQHKRSWIFGIIMFSFLILGTTVCPLIGFCWIVHDWPMFASSMMRYFLLVVSVLFVFNLINERLAATWFVLDYEKRKRTYIFGSMMAQFFVLGTVFSVVGGFLATGDFLYLFIIDIFLPLCFLLVTWQSAGYFYLVNYNTKLLAELSRDIIGKRGYHLSMRYQVAENLRAIKVR</sequence>
<dbReference type="AlphaFoldDB" id="A0AA36D473"/>
<comment type="similarity">
    <text evidence="2">Belongs to the nematode receptor-like protein sre family.</text>
</comment>
<keyword evidence="4 6" id="KW-1133">Transmembrane helix</keyword>
<gene>
    <name evidence="7" type="ORF">MSPICULIGERA_LOCUS18604</name>
</gene>
<keyword evidence="5 6" id="KW-0472">Membrane</keyword>
<dbReference type="PANTHER" id="PTHR23128:SF132">
    <property type="entry name" value="SERPENTINE RECEPTOR, CLASS E (EPSILON)-RELATED"/>
    <property type="match status" value="1"/>
</dbReference>
<accession>A0AA36D473</accession>
<dbReference type="InterPro" id="IPR004151">
    <property type="entry name" value="7TM_GPCR_serpentine_rcpt_Sre"/>
</dbReference>